<dbReference type="GO" id="GO:0005737">
    <property type="term" value="C:cytoplasm"/>
    <property type="evidence" value="ECO:0007669"/>
    <property type="project" value="TreeGrafter"/>
</dbReference>
<dbReference type="PANTHER" id="PTHR12112">
    <property type="entry name" value="BNIP - RELATED"/>
    <property type="match status" value="1"/>
</dbReference>
<organism evidence="1 2">
    <name type="scientific">Paramicrosporidium saccamoebae</name>
    <dbReference type="NCBI Taxonomy" id="1246581"/>
    <lineage>
        <taxon>Eukaryota</taxon>
        <taxon>Fungi</taxon>
        <taxon>Fungi incertae sedis</taxon>
        <taxon>Cryptomycota</taxon>
        <taxon>Cryptomycota incertae sedis</taxon>
        <taxon>Paramicrosporidium</taxon>
    </lineage>
</organism>
<keyword evidence="2" id="KW-1185">Reference proteome</keyword>
<accession>A0A2H9TKH5</accession>
<sequence length="442" mass="49837">MALKENGLETRDLLFMDNVLSAASKAQNTLNVVLVDHNEPSGRWHRKYPGLKPRVCSIIDHHEDAGHFLDAVPRIVKVCGSTASLIVEMAKNGKMTERLEHLARLLLQTIIFDTVNLTWRQKPIDIDAVRILSSSFTQVQQEGTNVMHELEEAISSVPEDRFGIYDLLYKDYKLYVHHPKNSVIYYGISTFHVPFSVMIGTNNENLDSWVGSVQRFMADEDIQLLLMTNSIRERGSTTHSQQFAIFSKPENPAIVAELYELLQSKDVRLELIVSGANFALPLETGEFITGKSSKGIIVSYDQHNRSDVVELPELTWDFAVGSIARYSKGDVDPSTVERPADTILVCVYTTEFAECSFREEFQSRVDNAKACGATPSFLMRKDAPIRTISIVEMVGNERVRHDNITVFEPLAVLQHGCLGIIQRDQLYQELLYILDKAPKYGA</sequence>
<reference evidence="1 2" key="1">
    <citation type="submission" date="2016-10" db="EMBL/GenBank/DDBJ databases">
        <title>The genome of Paramicrosporidium saccamoebae is the missing link in understanding Cryptomycota and Microsporidia evolution.</title>
        <authorList>
            <person name="Quandt C.A."/>
            <person name="Beaudet D."/>
            <person name="Corsaro D."/>
            <person name="Michel R."/>
            <person name="Corradi N."/>
            <person name="James T."/>
        </authorList>
    </citation>
    <scope>NUCLEOTIDE SEQUENCE [LARGE SCALE GENOMIC DNA]</scope>
    <source>
        <strain evidence="1 2">KSL3</strain>
    </source>
</reference>
<dbReference type="Gene3D" id="3.90.1640.10">
    <property type="entry name" value="inorganic pyrophosphatase (n-terminal core)"/>
    <property type="match status" value="1"/>
</dbReference>
<evidence type="ECO:0000313" key="2">
    <source>
        <dbReference type="Proteomes" id="UP000240830"/>
    </source>
</evidence>
<dbReference type="EMBL" id="MTSL01000134">
    <property type="protein sequence ID" value="PJF18235.1"/>
    <property type="molecule type" value="Genomic_DNA"/>
</dbReference>
<dbReference type="STRING" id="1246581.A0A2H9TKH5"/>
<comment type="caution">
    <text evidence="1">The sequence shown here is derived from an EMBL/GenBank/DDBJ whole genome shotgun (WGS) entry which is preliminary data.</text>
</comment>
<dbReference type="AlphaFoldDB" id="A0A2H9TKH5"/>
<dbReference type="SUPFAM" id="SSF64182">
    <property type="entry name" value="DHH phosphoesterases"/>
    <property type="match status" value="1"/>
</dbReference>
<name>A0A2H9TKH5_9FUNG</name>
<dbReference type="GO" id="GO:0004309">
    <property type="term" value="F:exopolyphosphatase activity"/>
    <property type="evidence" value="ECO:0007669"/>
    <property type="project" value="TreeGrafter"/>
</dbReference>
<evidence type="ECO:0000313" key="1">
    <source>
        <dbReference type="EMBL" id="PJF18235.1"/>
    </source>
</evidence>
<dbReference type="InterPro" id="IPR038763">
    <property type="entry name" value="DHH_sf"/>
</dbReference>
<proteinExistence type="predicted"/>
<dbReference type="Proteomes" id="UP000240830">
    <property type="component" value="Unassembled WGS sequence"/>
</dbReference>
<protein>
    <submittedName>
        <fullName evidence="1">Uncharacterized protein</fullName>
    </submittedName>
</protein>
<gene>
    <name evidence="1" type="ORF">PSACC_01937</name>
</gene>
<dbReference type="InterPro" id="IPR038222">
    <property type="entry name" value="DHHA2_dom_sf"/>
</dbReference>
<dbReference type="OrthoDB" id="374045at2759"/>
<dbReference type="PANTHER" id="PTHR12112:SF39">
    <property type="entry name" value="EG:152A3.5 PROTEIN (FBGN0003116_PN PROTEIN)"/>
    <property type="match status" value="1"/>
</dbReference>
<dbReference type="Gene3D" id="3.10.310.20">
    <property type="entry name" value="DHHA2 domain"/>
    <property type="match status" value="1"/>
</dbReference>